<reference evidence="25" key="3">
    <citation type="submission" date="2025-09" db="UniProtKB">
        <authorList>
            <consortium name="Ensembl"/>
        </authorList>
    </citation>
    <scope>IDENTIFICATION</scope>
</reference>
<keyword evidence="9" id="KW-1278">Translocase</keyword>
<comment type="similarity">
    <text evidence="2">Belongs to the ABC transporter superfamily. ABCB family. MHC peptide exporter (TC 3.A.1.209) subfamily.</text>
</comment>
<organism evidence="25 26">
    <name type="scientific">Hucho hucho</name>
    <name type="common">huchen</name>
    <dbReference type="NCBI Taxonomy" id="62062"/>
    <lineage>
        <taxon>Eukaryota</taxon>
        <taxon>Metazoa</taxon>
        <taxon>Chordata</taxon>
        <taxon>Craniata</taxon>
        <taxon>Vertebrata</taxon>
        <taxon>Euteleostomi</taxon>
        <taxon>Actinopterygii</taxon>
        <taxon>Neopterygii</taxon>
        <taxon>Teleostei</taxon>
        <taxon>Protacanthopterygii</taxon>
        <taxon>Salmoniformes</taxon>
        <taxon>Salmonidae</taxon>
        <taxon>Salmoninae</taxon>
        <taxon>Hucho</taxon>
    </lineage>
</organism>
<dbReference type="InterPro" id="IPR011527">
    <property type="entry name" value="ABC1_TM_dom"/>
</dbReference>
<evidence type="ECO:0000256" key="1">
    <source>
        <dbReference type="ARBA" id="ARBA00004155"/>
    </source>
</evidence>
<dbReference type="InterPro" id="IPR027417">
    <property type="entry name" value="P-loop_NTPase"/>
</dbReference>
<evidence type="ECO:0000256" key="6">
    <source>
        <dbReference type="ARBA" id="ARBA00022840"/>
    </source>
</evidence>
<dbReference type="Pfam" id="PF00664">
    <property type="entry name" value="ABC_membrane"/>
    <property type="match status" value="1"/>
</dbReference>
<dbReference type="SUPFAM" id="SSF90123">
    <property type="entry name" value="ABC transporter transmembrane region"/>
    <property type="match status" value="1"/>
</dbReference>
<keyword evidence="11 22" id="KW-0472">Membrane</keyword>
<dbReference type="InterPro" id="IPR017871">
    <property type="entry name" value="ABC_transporter-like_CS"/>
</dbReference>
<feature type="compositionally biased region" description="Polar residues" evidence="21">
    <location>
        <begin position="769"/>
        <end position="782"/>
    </location>
</feature>
<feature type="domain" description="ABC transporter" evidence="23">
    <location>
        <begin position="519"/>
        <end position="755"/>
    </location>
</feature>
<evidence type="ECO:0000256" key="16">
    <source>
        <dbReference type="ARBA" id="ARBA00066336"/>
    </source>
</evidence>
<dbReference type="SMART" id="SM00382">
    <property type="entry name" value="AAA"/>
    <property type="match status" value="1"/>
</dbReference>
<reference evidence="26" key="1">
    <citation type="submission" date="2018-06" db="EMBL/GenBank/DDBJ databases">
        <title>Genome assembly of Danube salmon.</title>
        <authorList>
            <person name="Macqueen D.J."/>
            <person name="Gundappa M.K."/>
        </authorList>
    </citation>
    <scope>NUCLEOTIDE SEQUENCE [LARGE SCALE GENOMIC DNA]</scope>
</reference>
<feature type="transmembrane region" description="Helical" evidence="22">
    <location>
        <begin position="48"/>
        <end position="70"/>
    </location>
</feature>
<evidence type="ECO:0000256" key="21">
    <source>
        <dbReference type="SAM" id="MobiDB-lite"/>
    </source>
</evidence>
<feature type="transmembrane region" description="Helical" evidence="22">
    <location>
        <begin position="115"/>
        <end position="134"/>
    </location>
</feature>
<dbReference type="InterPro" id="IPR003593">
    <property type="entry name" value="AAA+_ATPase"/>
</dbReference>
<dbReference type="GO" id="GO:0015031">
    <property type="term" value="P:protein transport"/>
    <property type="evidence" value="ECO:0007669"/>
    <property type="project" value="UniProtKB-KW"/>
</dbReference>
<feature type="transmembrane region" description="Helical" evidence="22">
    <location>
        <begin position="82"/>
        <end position="103"/>
    </location>
</feature>
<dbReference type="PROSITE" id="PS50893">
    <property type="entry name" value="ABC_TRANSPORTER_2"/>
    <property type="match status" value="1"/>
</dbReference>
<keyword evidence="4 22" id="KW-0812">Transmembrane</keyword>
<evidence type="ECO:0000256" key="15">
    <source>
        <dbReference type="ARBA" id="ARBA00062472"/>
    </source>
</evidence>
<accession>A0A4W5PD34</accession>
<feature type="transmembrane region" description="Helical" evidence="22">
    <location>
        <begin position="330"/>
        <end position="357"/>
    </location>
</feature>
<evidence type="ECO:0000256" key="8">
    <source>
        <dbReference type="ARBA" id="ARBA00022927"/>
    </source>
</evidence>
<reference evidence="25" key="2">
    <citation type="submission" date="2025-08" db="UniProtKB">
        <authorList>
            <consortium name="Ensembl"/>
        </authorList>
    </citation>
    <scope>IDENTIFICATION</scope>
</reference>
<comment type="catalytic activity">
    <reaction evidence="13">
        <text>a [oligopeptide](in) + ATP + H2O = a [oligopeptide](out) + ADP + phosphate + H(+)</text>
        <dbReference type="Rhea" id="RHEA:14429"/>
        <dbReference type="Rhea" id="RHEA-COMP:10531"/>
        <dbReference type="ChEBI" id="CHEBI:15377"/>
        <dbReference type="ChEBI" id="CHEBI:15378"/>
        <dbReference type="ChEBI" id="CHEBI:30616"/>
        <dbReference type="ChEBI" id="CHEBI:43474"/>
        <dbReference type="ChEBI" id="CHEBI:83228"/>
        <dbReference type="ChEBI" id="CHEBI:456216"/>
        <dbReference type="EC" id="7.4.2.6"/>
    </reaction>
    <physiologicalReaction direction="left-to-right" evidence="13">
        <dbReference type="Rhea" id="RHEA:14430"/>
    </physiologicalReaction>
</comment>
<evidence type="ECO:0000259" key="24">
    <source>
        <dbReference type="PROSITE" id="PS50929"/>
    </source>
</evidence>
<dbReference type="PROSITE" id="PS00211">
    <property type="entry name" value="ABC_TRANSPORTER_1"/>
    <property type="match status" value="1"/>
</dbReference>
<evidence type="ECO:0000256" key="18">
    <source>
        <dbReference type="ARBA" id="ARBA00079330"/>
    </source>
</evidence>
<dbReference type="EC" id="7.4.2.6" evidence="16"/>
<dbReference type="GO" id="GO:0005765">
    <property type="term" value="C:lysosomal membrane"/>
    <property type="evidence" value="ECO:0007669"/>
    <property type="project" value="UniProtKB-SubCell"/>
</dbReference>
<keyword evidence="26" id="KW-1185">Reference proteome</keyword>
<dbReference type="SUPFAM" id="SSF52540">
    <property type="entry name" value="P-loop containing nucleoside triphosphate hydrolases"/>
    <property type="match status" value="1"/>
</dbReference>
<evidence type="ECO:0000256" key="14">
    <source>
        <dbReference type="ARBA" id="ARBA00055204"/>
    </source>
</evidence>
<comment type="function">
    <text evidence="14">ATP-dependent low-affinity peptide transporter which translocates a broad spectrum of peptides from the cytosol to the lysosomal lumen for degradation. Displays a broad peptide length specificity from 6-mer up to at least 59-mer peptides with an optimum of 23-mers. Binds and transports smaller and larger peptides with the same affinity. Favors positively charged, aromatic or hydrophobic residues in the N- and C-terminal positions whereas negatively charged residues as well as asparagine and methionine are not favored.</text>
</comment>
<evidence type="ECO:0000256" key="17">
    <source>
        <dbReference type="ARBA" id="ARBA00068474"/>
    </source>
</evidence>
<evidence type="ECO:0000256" key="9">
    <source>
        <dbReference type="ARBA" id="ARBA00022967"/>
    </source>
</evidence>
<feature type="domain" description="ABC transmembrane type-1" evidence="24">
    <location>
        <begin position="205"/>
        <end position="486"/>
    </location>
</feature>
<evidence type="ECO:0000256" key="3">
    <source>
        <dbReference type="ARBA" id="ARBA00022448"/>
    </source>
</evidence>
<dbReference type="CDD" id="cd03249">
    <property type="entry name" value="ABC_MTABC3_MDL1_MDL2"/>
    <property type="match status" value="1"/>
</dbReference>
<keyword evidence="7" id="KW-0571">Peptide transport</keyword>
<evidence type="ECO:0000256" key="19">
    <source>
        <dbReference type="ARBA" id="ARBA00083142"/>
    </source>
</evidence>
<feature type="region of interest" description="Disordered" evidence="21">
    <location>
        <begin position="763"/>
        <end position="790"/>
    </location>
</feature>
<evidence type="ECO:0000256" key="7">
    <source>
        <dbReference type="ARBA" id="ARBA00022856"/>
    </source>
</evidence>
<keyword evidence="6" id="KW-0067">ATP-binding</keyword>
<comment type="subunit">
    <text evidence="15">Homodimer. Interacts (via TMD0 region) with LAMP1; this interaction strongly stabilizes ABCB9 and protects ABCB9 against lysosomal degradation. Interacts (via TMD0 region) with LAMP2 (isoform LAMP-2B). Interacts (via TMD0) with YIF1B; this interaction allows (but is not essential) the ER-to-Golgi trafficking and strongly depends on a salt bridge within TMD0.</text>
</comment>
<dbReference type="Pfam" id="PF00005">
    <property type="entry name" value="ABC_tran"/>
    <property type="match status" value="1"/>
</dbReference>
<dbReference type="FunFam" id="3.40.50.300:FF:000140">
    <property type="entry name" value="Lipid A export ATP-binding/permease protein MsbA"/>
    <property type="match status" value="1"/>
</dbReference>
<feature type="transmembrane region" description="Helical" evidence="22">
    <location>
        <begin position="199"/>
        <end position="224"/>
    </location>
</feature>
<keyword evidence="8" id="KW-0653">Protein transport</keyword>
<keyword evidence="3" id="KW-0813">Transport</keyword>
<dbReference type="PANTHER" id="PTHR43394">
    <property type="entry name" value="ATP-DEPENDENT PERMEASE MDL1, MITOCHONDRIAL"/>
    <property type="match status" value="1"/>
</dbReference>
<evidence type="ECO:0000256" key="12">
    <source>
        <dbReference type="ARBA" id="ARBA00023228"/>
    </source>
</evidence>
<evidence type="ECO:0000256" key="22">
    <source>
        <dbReference type="SAM" id="Phobius"/>
    </source>
</evidence>
<evidence type="ECO:0000256" key="2">
    <source>
        <dbReference type="ARBA" id="ARBA00006493"/>
    </source>
</evidence>
<dbReference type="InterPro" id="IPR003439">
    <property type="entry name" value="ABC_transporter-like_ATP-bd"/>
</dbReference>
<evidence type="ECO:0000256" key="5">
    <source>
        <dbReference type="ARBA" id="ARBA00022741"/>
    </source>
</evidence>
<dbReference type="STRING" id="62062.ENSHHUP00000061372"/>
<dbReference type="PROSITE" id="PS50929">
    <property type="entry name" value="ABC_TM1F"/>
    <property type="match status" value="1"/>
</dbReference>
<dbReference type="Gene3D" id="3.40.50.300">
    <property type="entry name" value="P-loop containing nucleotide triphosphate hydrolases"/>
    <property type="match status" value="1"/>
</dbReference>
<evidence type="ECO:0000256" key="10">
    <source>
        <dbReference type="ARBA" id="ARBA00022989"/>
    </source>
</evidence>
<feature type="region of interest" description="Disordered" evidence="21">
    <location>
        <begin position="166"/>
        <end position="185"/>
    </location>
</feature>
<evidence type="ECO:0000313" key="26">
    <source>
        <dbReference type="Proteomes" id="UP000314982"/>
    </source>
</evidence>
<dbReference type="Gene3D" id="1.20.1560.10">
    <property type="entry name" value="ABC transporter type 1, transmembrane domain"/>
    <property type="match status" value="2"/>
</dbReference>
<dbReference type="PANTHER" id="PTHR43394:SF21">
    <property type="entry name" value="ATP BINDING CASSETTE SUBFAMILY B MEMBER 9"/>
    <property type="match status" value="1"/>
</dbReference>
<dbReference type="InterPro" id="IPR039421">
    <property type="entry name" value="Type_1_exporter"/>
</dbReference>
<dbReference type="InterPro" id="IPR036640">
    <property type="entry name" value="ABC1_TM_sf"/>
</dbReference>
<feature type="transmembrane region" description="Helical" evidence="22">
    <location>
        <begin position="244"/>
        <end position="267"/>
    </location>
</feature>
<feature type="transmembrane region" description="Helical" evidence="22">
    <location>
        <begin position="5"/>
        <end position="28"/>
    </location>
</feature>
<evidence type="ECO:0000259" key="23">
    <source>
        <dbReference type="PROSITE" id="PS50893"/>
    </source>
</evidence>
<name>A0A4W5PD34_9TELE</name>
<proteinExistence type="inferred from homology"/>
<dbReference type="PIRSF" id="PIRSF002773">
    <property type="entry name" value="ABC_prm/ATPase_B"/>
    <property type="match status" value="1"/>
</dbReference>
<dbReference type="GO" id="GO:0016887">
    <property type="term" value="F:ATP hydrolysis activity"/>
    <property type="evidence" value="ECO:0007669"/>
    <property type="project" value="InterPro"/>
</dbReference>
<evidence type="ECO:0000256" key="11">
    <source>
        <dbReference type="ARBA" id="ARBA00023136"/>
    </source>
</evidence>
<keyword evidence="5" id="KW-0547">Nucleotide-binding</keyword>
<dbReference type="GO" id="GO:0005524">
    <property type="term" value="F:ATP binding"/>
    <property type="evidence" value="ECO:0007669"/>
    <property type="project" value="UniProtKB-KW"/>
</dbReference>
<keyword evidence="10 22" id="KW-1133">Transmembrane helix</keyword>
<evidence type="ECO:0000256" key="4">
    <source>
        <dbReference type="ARBA" id="ARBA00022692"/>
    </source>
</evidence>
<dbReference type="GeneTree" id="ENSGT00940000155431"/>
<evidence type="ECO:0000256" key="20">
    <source>
        <dbReference type="ARBA" id="ARBA00084061"/>
    </source>
</evidence>
<protein>
    <recommendedName>
        <fullName evidence="17">ABC-type oligopeptide transporter ABCB9</fullName>
        <ecNumber evidence="16">7.4.2.6</ecNumber>
    </recommendedName>
    <alternativeName>
        <fullName evidence="20">ATP-binding cassette sub-family B member 9</fullName>
    </alternativeName>
    <alternativeName>
        <fullName evidence="19">ATP-binding cassette transporter 9</fullName>
    </alternativeName>
    <alternativeName>
        <fullName evidence="18">TAP-like protein</fullName>
    </alternativeName>
</protein>
<dbReference type="GO" id="GO:0015421">
    <property type="term" value="F:ABC-type oligopeptide transporter activity"/>
    <property type="evidence" value="ECO:0007669"/>
    <property type="project" value="UniProtKB-EC"/>
</dbReference>
<dbReference type="FunFam" id="1.20.1560.10:FF:000031">
    <property type="entry name" value="ATP-binding cassette sub-family B member 9"/>
    <property type="match status" value="1"/>
</dbReference>
<dbReference type="Ensembl" id="ENSHHUT00000063457.1">
    <property type="protein sequence ID" value="ENSHHUP00000061372.1"/>
    <property type="gene ID" value="ENSHHUG00000036368.1"/>
</dbReference>
<evidence type="ECO:0000256" key="13">
    <source>
        <dbReference type="ARBA" id="ARBA00052205"/>
    </source>
</evidence>
<sequence>MGVIVVVSCILLFILVDVIVTTVLYLHGCQTAIFTEDVQNFDILHSVLDLWGTMLVRVCLLLGASIGVLWNRVDGPCRVSALGTLTLLICLTVSTYALAKLLMLSEQGDLAHQPWFLSLFSWTCVSVLGTVLLWRLLGRSPNTVTDGEGGGGRGVCEETERLVEAAGENSTEEVEEKGTEDQKNSGATLGRLLSYCSKYAGLLSVAFLFLLISAVCEAFIPYYTGQAIDGIVIHKSMEYFTKPLITLTVLALVSSIAIGVRGGLFNLTFARLNLRLRNLLFRSLMRQEMGFFDSNHTGDITSRLTSDTTQVSDLISQNVNMFLRSMVKGIGFFIFMFGMSWKLTLVTIMGFPFIAVISKVYGEYYKRLTKEVQTALAQANQVAEETVSSMKTVRSFANEEQEADSYYSRLHVMFQLNKKQALAYALYMWSSCISELVLQVAILFYGGHLVITEQMSGGTLISFVIYELELGECLESIASVYTGLMQGVGAAEKVFEYIDREPKHQHDGKEVPDTCKGLVEFKDVTFSYPTRPETDILKSVSFTLRPGEVTALVGPSGSGKSSCVGLLENFYAPQQGQVLLDGRPVHTYQHGFLHSQVALVGQEPVLFARSVEQNITYGLTDIPMEAVVQAATEANAHDFITGLTNGYNTGVGEKGTQLSGGQKQRVAIARALIRYPHVLILDEATSALDAESEHVVQQALNNIMRQHTVLVIAHRLSTVERADNIIVINRGCVVEQGPHSQLMAKGGLYCKLVQRQVLGIETGAEGGSQRRQSGHDSSSASESKCEARRY</sequence>
<comment type="subcellular location">
    <subcellularLocation>
        <location evidence="1">Lysosome membrane</location>
        <topology evidence="1">Multi-pass membrane protein</topology>
    </subcellularLocation>
</comment>
<evidence type="ECO:0000313" key="25">
    <source>
        <dbReference type="Ensembl" id="ENSHHUP00000061372.1"/>
    </source>
</evidence>
<keyword evidence="12" id="KW-0458">Lysosome</keyword>
<dbReference type="AlphaFoldDB" id="A0A4W5PD34"/>
<dbReference type="Proteomes" id="UP000314982">
    <property type="component" value="Unassembled WGS sequence"/>
</dbReference>